<name>A0A2T2YIK3_9BACT</name>
<dbReference type="EMBL" id="PYFT01000001">
    <property type="protein sequence ID" value="PSR55338.1"/>
    <property type="molecule type" value="Genomic_DNA"/>
</dbReference>
<dbReference type="PROSITE" id="PS52018">
    <property type="entry name" value="DART"/>
    <property type="match status" value="1"/>
</dbReference>
<gene>
    <name evidence="8" type="ORF">AHMF7605_18405</name>
</gene>
<dbReference type="RefSeq" id="WP_106931517.1">
    <property type="nucleotide sequence ID" value="NZ_PYFT01000001.1"/>
</dbReference>
<keyword evidence="1 6" id="KW-1277">Toxin-antitoxin system</keyword>
<keyword evidence="5 6" id="KW-0238">DNA-binding</keyword>
<feature type="active site" evidence="6">
    <location>
        <position position="165"/>
    </location>
</feature>
<feature type="domain" description="DarT" evidence="7">
    <location>
        <begin position="8"/>
        <end position="212"/>
    </location>
</feature>
<dbReference type="AlphaFoldDB" id="A0A2T2YIK3"/>
<evidence type="ECO:0000256" key="2">
    <source>
        <dbReference type="ARBA" id="ARBA00022676"/>
    </source>
</evidence>
<feature type="active site" description="Proton acceptor" evidence="6">
    <location>
        <position position="51"/>
    </location>
</feature>
<reference evidence="8 9" key="1">
    <citation type="submission" date="2018-03" db="EMBL/GenBank/DDBJ databases">
        <title>Adhaeribacter sp. HMF7605 Genome sequencing and assembly.</title>
        <authorList>
            <person name="Kang H."/>
            <person name="Kang J."/>
            <person name="Cha I."/>
            <person name="Kim H."/>
            <person name="Joh K."/>
        </authorList>
    </citation>
    <scope>NUCLEOTIDE SEQUENCE [LARGE SCALE GENOMIC DNA]</scope>
    <source>
        <strain evidence="8 9">HMF7605</strain>
    </source>
</reference>
<evidence type="ECO:0000313" key="9">
    <source>
        <dbReference type="Proteomes" id="UP000240357"/>
    </source>
</evidence>
<accession>A0A2T2YIK3</accession>
<keyword evidence="2 6" id="KW-0328">Glycosyltransferase</keyword>
<sequence>MRIGIDKIWVYRIIPLQNLKYILRDGLYCKNAGKKDMEFVTIGSKEIISQRDTRIVKCYPDTVVNDYVPFYFSFRTPMLYNIITGHGVPASPQKDIIYLCFKLEELACDIFQWCFTDGNAAKSISKFSKKIQSIERLDWHSIRTTDFRDENADGDEDRVRKKHAEFLVKDHVPVSFIKGIGVINNEVKEDVEEILAEFNLTIEVKIKKEYYFL</sequence>
<protein>
    <recommendedName>
        <fullName evidence="7">DarT domain-containing protein</fullName>
    </recommendedName>
</protein>
<comment type="catalytic activity">
    <reaction evidence="6">
        <text>a thymidine in DNA + NAD(+) = an N-(ADP-alpha-D-ribosyl)-thymidine in DNA + nicotinamide + H(+)</text>
        <dbReference type="Rhea" id="RHEA:71651"/>
        <dbReference type="Rhea" id="RHEA-COMP:13556"/>
        <dbReference type="Rhea" id="RHEA-COMP:18051"/>
        <dbReference type="ChEBI" id="CHEBI:15378"/>
        <dbReference type="ChEBI" id="CHEBI:17154"/>
        <dbReference type="ChEBI" id="CHEBI:57540"/>
        <dbReference type="ChEBI" id="CHEBI:137386"/>
        <dbReference type="ChEBI" id="CHEBI:191199"/>
    </reaction>
</comment>
<keyword evidence="4 6" id="KW-0548">Nucleotidyltransferase</keyword>
<dbReference type="OrthoDB" id="9813972at2"/>
<keyword evidence="9" id="KW-1185">Reference proteome</keyword>
<evidence type="ECO:0000256" key="1">
    <source>
        <dbReference type="ARBA" id="ARBA00022649"/>
    </source>
</evidence>
<feature type="binding site" evidence="6">
    <location>
        <position position="51"/>
    </location>
    <ligand>
        <name>NAD(+)</name>
        <dbReference type="ChEBI" id="CHEBI:57540"/>
    </ligand>
</feature>
<comment type="similarity">
    <text evidence="6">Belongs to the DarT ADP-ribosyltransferase family.</text>
</comment>
<feature type="binding site" evidence="6">
    <location>
        <begin position="12"/>
        <end position="14"/>
    </location>
    <ligand>
        <name>NAD(+)</name>
        <dbReference type="ChEBI" id="CHEBI:57540"/>
    </ligand>
</feature>
<comment type="caution">
    <text evidence="6">Lacks conserved residue(s) required for the propagation of feature annotation.</text>
</comment>
<evidence type="ECO:0000256" key="3">
    <source>
        <dbReference type="ARBA" id="ARBA00022679"/>
    </source>
</evidence>
<dbReference type="GO" id="GO:0016779">
    <property type="term" value="F:nucleotidyltransferase activity"/>
    <property type="evidence" value="ECO:0007669"/>
    <property type="project" value="UniProtKB-UniRule"/>
</dbReference>
<keyword evidence="3 6" id="KW-0808">Transferase</keyword>
<comment type="caution">
    <text evidence="8">The sequence shown here is derived from an EMBL/GenBank/DDBJ whole genome shotgun (WGS) entry which is preliminary data.</text>
</comment>
<evidence type="ECO:0000256" key="6">
    <source>
        <dbReference type="PROSITE-ProRule" id="PRU01362"/>
    </source>
</evidence>
<evidence type="ECO:0000313" key="8">
    <source>
        <dbReference type="EMBL" id="PSR55338.1"/>
    </source>
</evidence>
<organism evidence="8 9">
    <name type="scientific">Adhaeribacter arboris</name>
    <dbReference type="NCBI Taxonomy" id="2072846"/>
    <lineage>
        <taxon>Bacteria</taxon>
        <taxon>Pseudomonadati</taxon>
        <taxon>Bacteroidota</taxon>
        <taxon>Cytophagia</taxon>
        <taxon>Cytophagales</taxon>
        <taxon>Hymenobacteraceae</taxon>
        <taxon>Adhaeribacter</taxon>
    </lineage>
</organism>
<dbReference type="GO" id="GO:0016757">
    <property type="term" value="F:glycosyltransferase activity"/>
    <property type="evidence" value="ECO:0007669"/>
    <property type="project" value="UniProtKB-UniRule"/>
</dbReference>
<evidence type="ECO:0000256" key="4">
    <source>
        <dbReference type="ARBA" id="ARBA00022695"/>
    </source>
</evidence>
<evidence type="ECO:0000259" key="7">
    <source>
        <dbReference type="PROSITE" id="PS52018"/>
    </source>
</evidence>
<dbReference type="Pfam" id="PF14487">
    <property type="entry name" value="DarT"/>
    <property type="match status" value="1"/>
</dbReference>
<evidence type="ECO:0000256" key="5">
    <source>
        <dbReference type="ARBA" id="ARBA00023125"/>
    </source>
</evidence>
<proteinExistence type="inferred from homology"/>
<dbReference type="InterPro" id="IPR029494">
    <property type="entry name" value="DarT"/>
</dbReference>
<dbReference type="Proteomes" id="UP000240357">
    <property type="component" value="Unassembled WGS sequence"/>
</dbReference>
<dbReference type="GO" id="GO:0003677">
    <property type="term" value="F:DNA binding"/>
    <property type="evidence" value="ECO:0007669"/>
    <property type="project" value="UniProtKB-UniRule"/>
</dbReference>